<dbReference type="EMBL" id="MK494124">
    <property type="protein sequence ID" value="QBP32025.1"/>
    <property type="molecule type" value="Genomic_DNA"/>
</dbReference>
<keyword evidence="2" id="KW-0489">Methyltransferase</keyword>
<organism evidence="2 3">
    <name type="scientific">Mycobacterium phage Kristoff</name>
    <dbReference type="NCBI Taxonomy" id="2517956"/>
    <lineage>
        <taxon>Viruses</taxon>
        <taxon>Duplodnaviria</taxon>
        <taxon>Heunggongvirae</taxon>
        <taxon>Uroviricota</taxon>
        <taxon>Caudoviricetes</taxon>
        <taxon>Fromanvirus</taxon>
        <taxon>Fromanvirus rebeuca</taxon>
    </lineage>
</organism>
<dbReference type="Proteomes" id="UP000295299">
    <property type="component" value="Segment"/>
</dbReference>
<proteinExistence type="predicted"/>
<accession>A0A482JHE8</accession>
<sequence>MPKPQGQKVFQCERWDEFSETWPTSGTMRNGRLSPLEASEPRTDVSESSSSPALPTPQARDWKGHNPNRGGGLDLPGAIKLLPTPEAKSSTAGPDYARATRPGSGGDDLVTTVCKVTRGDLDWGQYQPAIDRWEALTRPAPYPTEPNTKGEPRLAAAFSEWMMGWPEGWVTDLVTADRRDTEGISRTAALKMIGNGVCTQQAAQAIRDLLD</sequence>
<protein>
    <submittedName>
        <fullName evidence="2">DNA methylase</fullName>
    </submittedName>
</protein>
<evidence type="ECO:0000313" key="3">
    <source>
        <dbReference type="Proteomes" id="UP000295299"/>
    </source>
</evidence>
<gene>
    <name evidence="2" type="primary">76</name>
    <name evidence="2" type="ORF">SEA_KRISTOFF_76</name>
</gene>
<feature type="region of interest" description="Disordered" evidence="1">
    <location>
        <begin position="1"/>
        <end position="106"/>
    </location>
</feature>
<dbReference type="GO" id="GO:0032259">
    <property type="term" value="P:methylation"/>
    <property type="evidence" value="ECO:0007669"/>
    <property type="project" value="UniProtKB-KW"/>
</dbReference>
<evidence type="ECO:0000313" key="2">
    <source>
        <dbReference type="EMBL" id="QBP32025.1"/>
    </source>
</evidence>
<dbReference type="GO" id="GO:0008168">
    <property type="term" value="F:methyltransferase activity"/>
    <property type="evidence" value="ECO:0007669"/>
    <property type="project" value="UniProtKB-KW"/>
</dbReference>
<reference evidence="2 3" key="1">
    <citation type="submission" date="2019-02" db="EMBL/GenBank/DDBJ databases">
        <authorList>
            <person name="Trepte H.V."/>
            <person name="Ackerson L."/>
            <person name="Cottrell A."/>
            <person name="Drexelius J."/>
            <person name="Eggleston T."/>
            <person name="Schaefer-Sharp M."/>
            <person name="Thorkildsen T."/>
            <person name="Vendrell P."/>
            <person name="Wunderlich H."/>
            <person name="Braley A.B."/>
            <person name="Ettinger W.F."/>
            <person name="Ettinger A.-S.H."/>
            <person name="Anders K.R."/>
            <person name="Garlena R.A."/>
            <person name="Russell D.A."/>
            <person name="Pope W.H."/>
            <person name="Jacobs-Sera D."/>
            <person name="Hendrix R.W."/>
            <person name="Hatfull G.F."/>
        </authorList>
    </citation>
    <scope>NUCLEOTIDE SEQUENCE [LARGE SCALE GENOMIC DNA]</scope>
</reference>
<evidence type="ECO:0000256" key="1">
    <source>
        <dbReference type="SAM" id="MobiDB-lite"/>
    </source>
</evidence>
<keyword evidence="2" id="KW-0808">Transferase</keyword>
<name>A0A482JHE8_9CAUD</name>